<name>A0A8R1E8R0_CAEJA</name>
<keyword evidence="2" id="KW-1185">Reference proteome</keyword>
<evidence type="ECO:0000313" key="1">
    <source>
        <dbReference type="EnsemblMetazoa" id="CJA27376.1"/>
    </source>
</evidence>
<protein>
    <submittedName>
        <fullName evidence="1">Uncharacterized protein</fullName>
    </submittedName>
</protein>
<organism evidence="1 2">
    <name type="scientific">Caenorhabditis japonica</name>
    <dbReference type="NCBI Taxonomy" id="281687"/>
    <lineage>
        <taxon>Eukaryota</taxon>
        <taxon>Metazoa</taxon>
        <taxon>Ecdysozoa</taxon>
        <taxon>Nematoda</taxon>
        <taxon>Chromadorea</taxon>
        <taxon>Rhabditida</taxon>
        <taxon>Rhabditina</taxon>
        <taxon>Rhabditomorpha</taxon>
        <taxon>Rhabditoidea</taxon>
        <taxon>Rhabditidae</taxon>
        <taxon>Peloderinae</taxon>
        <taxon>Caenorhabditis</taxon>
    </lineage>
</organism>
<reference evidence="1" key="2">
    <citation type="submission" date="2022-06" db="UniProtKB">
        <authorList>
            <consortium name="EnsemblMetazoa"/>
        </authorList>
    </citation>
    <scope>IDENTIFICATION</scope>
    <source>
        <strain evidence="1">DF5081</strain>
    </source>
</reference>
<reference evidence="2" key="1">
    <citation type="submission" date="2010-08" db="EMBL/GenBank/DDBJ databases">
        <authorList>
            <consortium name="Caenorhabditis japonica Sequencing Consortium"/>
            <person name="Wilson R.K."/>
        </authorList>
    </citation>
    <scope>NUCLEOTIDE SEQUENCE [LARGE SCALE GENOMIC DNA]</scope>
    <source>
        <strain evidence="2">DF5081</strain>
    </source>
</reference>
<dbReference type="AlphaFoldDB" id="A0A8R1E8R0"/>
<dbReference type="Proteomes" id="UP000005237">
    <property type="component" value="Unassembled WGS sequence"/>
</dbReference>
<evidence type="ECO:0000313" key="2">
    <source>
        <dbReference type="Proteomes" id="UP000005237"/>
    </source>
</evidence>
<sequence>MTNFVSEAEKLPSRFHTKKHSLKSFGKLFSSFYRVPIPLIDFDLITSTLYNLKSTSIGRSDEVFDLAQSLEHLEDLEYAAICKKKNIAPLLAEADTFFLEFFFLKSNKENWYYISFFAEHIYLQATPSYRYNHICNATRVCSCIVLFVAQDNRRRKTH</sequence>
<dbReference type="EnsemblMetazoa" id="CJA27376.1">
    <property type="protein sequence ID" value="CJA27376.1"/>
    <property type="gene ID" value="WBGene00182948"/>
</dbReference>
<accession>A0A8R1E8R0</accession>
<proteinExistence type="predicted"/>